<evidence type="ECO:0000256" key="7">
    <source>
        <dbReference type="SAM" id="MobiDB-lite"/>
    </source>
</evidence>
<dbReference type="InterPro" id="IPR013525">
    <property type="entry name" value="ABC2_TM"/>
</dbReference>
<evidence type="ECO:0000256" key="5">
    <source>
        <dbReference type="ARBA" id="ARBA00022989"/>
    </source>
</evidence>
<evidence type="ECO:0000256" key="3">
    <source>
        <dbReference type="ARBA" id="ARBA00022741"/>
    </source>
</evidence>
<feature type="transmembrane region" description="Helical" evidence="8">
    <location>
        <begin position="393"/>
        <end position="417"/>
    </location>
</feature>
<dbReference type="PROSITE" id="PS00211">
    <property type="entry name" value="ABC_TRANSPORTER_1"/>
    <property type="match status" value="1"/>
</dbReference>
<dbReference type="Gene3D" id="3.40.50.300">
    <property type="entry name" value="P-loop containing nucleotide triphosphate hydrolases"/>
    <property type="match status" value="2"/>
</dbReference>
<feature type="transmembrane region" description="Helical" evidence="8">
    <location>
        <begin position="1200"/>
        <end position="1222"/>
    </location>
</feature>
<reference evidence="10 11" key="1">
    <citation type="submission" date="2023-09" db="EMBL/GenBank/DDBJ databases">
        <title>Nesidiocoris tenuis whole genome shotgun sequence.</title>
        <authorList>
            <person name="Shibata T."/>
            <person name="Shimoda M."/>
            <person name="Kobayashi T."/>
            <person name="Uehara T."/>
        </authorList>
    </citation>
    <scope>NUCLEOTIDE SEQUENCE [LARGE SCALE GENOMIC DNA]</scope>
    <source>
        <strain evidence="10 11">Japan</strain>
    </source>
</reference>
<dbReference type="CDD" id="cd03263">
    <property type="entry name" value="ABC_subfamily_A"/>
    <property type="match status" value="2"/>
</dbReference>
<feature type="transmembrane region" description="Helical" evidence="8">
    <location>
        <begin position="310"/>
        <end position="331"/>
    </location>
</feature>
<feature type="transmembrane region" description="Helical" evidence="8">
    <location>
        <begin position="54"/>
        <end position="74"/>
    </location>
</feature>
<evidence type="ECO:0000256" key="1">
    <source>
        <dbReference type="ARBA" id="ARBA00004141"/>
    </source>
</evidence>
<evidence type="ECO:0000313" key="11">
    <source>
        <dbReference type="Proteomes" id="UP001307889"/>
    </source>
</evidence>
<dbReference type="PANTHER" id="PTHR19229:SF250">
    <property type="entry name" value="ABC TRANSPORTER DOMAIN-CONTAINING PROTEIN-RELATED"/>
    <property type="match status" value="1"/>
</dbReference>
<evidence type="ECO:0000256" key="6">
    <source>
        <dbReference type="ARBA" id="ARBA00023136"/>
    </source>
</evidence>
<evidence type="ECO:0000259" key="9">
    <source>
        <dbReference type="PROSITE" id="PS50893"/>
    </source>
</evidence>
<dbReference type="Pfam" id="PF12698">
    <property type="entry name" value="ABC2_membrane_3"/>
    <property type="match status" value="1"/>
</dbReference>
<keyword evidence="3" id="KW-0547">Nucleotide-binding</keyword>
<dbReference type="SMART" id="SM00382">
    <property type="entry name" value="AAA"/>
    <property type="match status" value="2"/>
</dbReference>
<sequence>MKRDFGRPSPGYRRSVTREQDREVNVGRTPRSVSGAQIINALGYRFWCLFLHRYLIISIFIALPVLFSLIFLWARADGAIEPIENELIGVTKPRKIGTDDLLKSCKSMYPIGVSPDDFQTKIFMVTVATQFQRKGVDFGPIVFKSDADDLYNYMATESAKSQKVNCGFGINVMIMNDSLSYTLRSVKSNGWYTQRLFPDIQDPGPMNNGKMYLDNGFLALQSAINMAYINMTFMKEAIKPVFNEFAKKRNISTVEFSNATAMMQFFSNLTGPELSTIGKLAEGAPKFEYWIQGFPYPSYRKENKDNNEMYLTWCRIILLYTILLVSLFALWMAQEKFGGMREMLVLNGIKLWMVYASWFFMFGLLALILSTIVTICWKFPVQGGALLPKSNPLVILTIIFLYSCSSFACIGFICSLVTSQTHTIIAILLYCLFSVSDVKISVFALVPNIGLFQIFYVVIHYEVIGEGAYFTNFFDDPKTTDAVPPFGISLLIMSAGMVMFVILMAYVDTIKPGPYGRAKPWYFVVNYCRSNSRTVRPSVEAPPTAFGGAVTETTNANKPFGLKVVDLVKKFGNFKALDDLSLTIYKNEITVLLGHNGAGKTTFFSIICGMFSPTSGQVHTDSYSVFSGNNLSLFRRDLGYCPQHSLVYSDLTVHEHLVFFGMVKGFTKTVALRKSDIWTKKFEIYHRRDKTAKHLSGGMKRKLSLAIAVIGDPLILLLDEPTSGLDPESRRSIWDLLLSLRGNRTIVISTHDMEEADILSDRIAIIANGSLKCFGSGAFLKHHYGAGYQLKISSRKGSGRSVINLIRGFVPSARLLDNTGKEIVVSLPSEDVRNFPALFAELDLRYSQDDYALSSTNMGDVFVKVQEEQGVTTLIAPDDMPFLPKDDLNDQDSKPGGSLRQTVVGLIAKHCAWARRKWFSLVFFIMIVPILIAILAAIIPTSLYSGVTVEKNLSLDLAIYNGSLGFIVNRGNDSLAGKFESLVTKSGCKFKELASSASIVLSLLDSAKTNLSRYRSEIVFGLESGKAGANLLYSTLAYHSSPILSGALANAYLESLNISSRIFTFNFPYDFNRGKECKKLDLLDKLFRTSGFLIGIGTVVVYFVVFPHIERVTRFKHLQFMTAVHPLLYWVLILIVDVILYLIGISSVLVVLLLIDPYNLYYQYGILNPMAAALCLHSLGLITTCYLASYLFKNSSTSMGFVLFVIFVCLTIRTIILLIFGFTNWLNYILNLVPSLTFLVCLLKIFETLGQIVKCESCPPVTKEYCEDYIDLKEAFFDITKELIYLALVPFLHLVIICLIDYGLFRGCIKKMKSIQYGEIESTEKKIDANVTSEKQAVEAITTTIRNQGGFSKSAPTFVCDGLGKKFSETIEAVRDVSFVVPKEECFGLLGTNGAGKSTTFEMLTGVLTPTKGDAHILPYSLSTERRDYLRRLGYCPQQDGLLPELSAREHLMLFGRLRGVPSDELPKLVQKWIDVVDMTHICDRPCQTYSGGNKRKLNTAIALIGDPPVVLLDEPTTGVDPVMRRKVWTILKHCQETNGQTIILTSHSMDECEATCERLTIMVNGRMKCIGTIPYLKNAYGRAFIVAVKLTADCTDEQSNRVEEKIKRSFAPHARVLKRRHGLLSISIDSVVTLRKVFQEMINLKTSLPKMENFTVTNISLEQVFMSIAEAK</sequence>
<keyword evidence="2 8" id="KW-0812">Transmembrane</keyword>
<feature type="transmembrane region" description="Helical" evidence="8">
    <location>
        <begin position="352"/>
        <end position="373"/>
    </location>
</feature>
<protein>
    <recommendedName>
        <fullName evidence="9">ABC transporter domain-containing protein</fullName>
    </recommendedName>
</protein>
<dbReference type="InterPro" id="IPR003439">
    <property type="entry name" value="ABC_transporter-like_ATP-bd"/>
</dbReference>
<evidence type="ECO:0000313" key="10">
    <source>
        <dbReference type="EMBL" id="BES97662.1"/>
    </source>
</evidence>
<dbReference type="Pfam" id="PF00005">
    <property type="entry name" value="ABC_tran"/>
    <property type="match status" value="2"/>
</dbReference>
<feature type="region of interest" description="Disordered" evidence="7">
    <location>
        <begin position="1"/>
        <end position="27"/>
    </location>
</feature>
<accession>A0ABN7AZS1</accession>
<organism evidence="10 11">
    <name type="scientific">Nesidiocoris tenuis</name>
    <dbReference type="NCBI Taxonomy" id="355587"/>
    <lineage>
        <taxon>Eukaryota</taxon>
        <taxon>Metazoa</taxon>
        <taxon>Ecdysozoa</taxon>
        <taxon>Arthropoda</taxon>
        <taxon>Hexapoda</taxon>
        <taxon>Insecta</taxon>
        <taxon>Pterygota</taxon>
        <taxon>Neoptera</taxon>
        <taxon>Paraneoptera</taxon>
        <taxon>Hemiptera</taxon>
        <taxon>Heteroptera</taxon>
        <taxon>Panheteroptera</taxon>
        <taxon>Cimicomorpha</taxon>
        <taxon>Miridae</taxon>
        <taxon>Dicyphina</taxon>
        <taxon>Nesidiocoris</taxon>
    </lineage>
</organism>
<keyword evidence="6 8" id="KW-0472">Membrane</keyword>
<gene>
    <name evidence="10" type="ORF">NTJ_10476</name>
</gene>
<keyword evidence="11" id="KW-1185">Reference proteome</keyword>
<proteinExistence type="predicted"/>
<dbReference type="InterPro" id="IPR017871">
    <property type="entry name" value="ABC_transporter-like_CS"/>
</dbReference>
<dbReference type="InterPro" id="IPR027417">
    <property type="entry name" value="P-loop_NTPase"/>
</dbReference>
<feature type="compositionally biased region" description="Basic and acidic residues" evidence="7">
    <location>
        <begin position="16"/>
        <end position="25"/>
    </location>
</feature>
<feature type="transmembrane region" description="Helical" evidence="8">
    <location>
        <begin position="1283"/>
        <end position="1305"/>
    </location>
</feature>
<dbReference type="PROSITE" id="PS50893">
    <property type="entry name" value="ABC_TRANSPORTER_2"/>
    <property type="match status" value="2"/>
</dbReference>
<keyword evidence="4" id="KW-0067">ATP-binding</keyword>
<dbReference type="Proteomes" id="UP001307889">
    <property type="component" value="Chromosome 8"/>
</dbReference>
<feature type="transmembrane region" description="Helical" evidence="8">
    <location>
        <begin position="1161"/>
        <end position="1188"/>
    </location>
</feature>
<evidence type="ECO:0000256" key="8">
    <source>
        <dbReference type="SAM" id="Phobius"/>
    </source>
</evidence>
<feature type="transmembrane region" description="Helical" evidence="8">
    <location>
        <begin position="486"/>
        <end position="507"/>
    </location>
</feature>
<feature type="domain" description="ABC transporter" evidence="9">
    <location>
        <begin position="562"/>
        <end position="793"/>
    </location>
</feature>
<feature type="transmembrane region" description="Helical" evidence="8">
    <location>
        <begin position="1086"/>
        <end position="1106"/>
    </location>
</feature>
<feature type="domain" description="ABC transporter" evidence="9">
    <location>
        <begin position="1358"/>
        <end position="1590"/>
    </location>
</feature>
<dbReference type="PANTHER" id="PTHR19229">
    <property type="entry name" value="ATP-BINDING CASSETTE TRANSPORTER SUBFAMILY A ABCA"/>
    <property type="match status" value="1"/>
</dbReference>
<dbReference type="SUPFAM" id="SSF52540">
    <property type="entry name" value="P-loop containing nucleoside triphosphate hydrolases"/>
    <property type="match status" value="2"/>
</dbReference>
<name>A0ABN7AZS1_9HEMI</name>
<evidence type="ECO:0000256" key="2">
    <source>
        <dbReference type="ARBA" id="ARBA00022692"/>
    </source>
</evidence>
<evidence type="ECO:0000256" key="4">
    <source>
        <dbReference type="ARBA" id="ARBA00022840"/>
    </source>
</evidence>
<feature type="transmembrane region" description="Helical" evidence="8">
    <location>
        <begin position="424"/>
        <end position="446"/>
    </location>
</feature>
<dbReference type="InterPro" id="IPR003593">
    <property type="entry name" value="AAA+_ATPase"/>
</dbReference>
<comment type="subcellular location">
    <subcellularLocation>
        <location evidence="1">Membrane</location>
        <topology evidence="1">Multi-pass membrane protein</topology>
    </subcellularLocation>
</comment>
<keyword evidence="5 8" id="KW-1133">Transmembrane helix</keyword>
<feature type="transmembrane region" description="Helical" evidence="8">
    <location>
        <begin position="1127"/>
        <end position="1155"/>
    </location>
</feature>
<dbReference type="EMBL" id="AP028916">
    <property type="protein sequence ID" value="BES97662.1"/>
    <property type="molecule type" value="Genomic_DNA"/>
</dbReference>
<dbReference type="InterPro" id="IPR026082">
    <property type="entry name" value="ABCA"/>
</dbReference>
<feature type="transmembrane region" description="Helical" evidence="8">
    <location>
        <begin position="1228"/>
        <end position="1246"/>
    </location>
</feature>
<feature type="transmembrane region" description="Helical" evidence="8">
    <location>
        <begin position="918"/>
        <end position="939"/>
    </location>
</feature>